<keyword evidence="5 9" id="KW-0560">Oxidoreductase</keyword>
<dbReference type="InterPro" id="IPR001128">
    <property type="entry name" value="Cyt_P450"/>
</dbReference>
<accession>A0A5N6ITX2</accession>
<dbReference type="AlphaFoldDB" id="A0A5N6ITX2"/>
<dbReference type="InterPro" id="IPR017972">
    <property type="entry name" value="Cyt_P450_CS"/>
</dbReference>
<dbReference type="GO" id="GO:0020037">
    <property type="term" value="F:heme binding"/>
    <property type="evidence" value="ECO:0007669"/>
    <property type="project" value="InterPro"/>
</dbReference>
<keyword evidence="6 8" id="KW-0408">Iron</keyword>
<sequence>MNTLPTYLEGFWHSGGGTMGISILVMLSTFLALGTISVYRIWLHPLSGFPGPKCCSVSSIPVAWAQLRGRNHEFVSSLHRKYGSVVRISPSELSFISGAAWNDIYSRSKGRPALERDRTFFNDMLVDPETITMANEATHTRIRRAMAPAFSPRALLEQESIIQANINLLMDKLEARARSGGAPTDLRAWFNYTTFDLIGDLAFGESFGCLATSTCHEWVQFVLDHFYTSTLLHVVHRFHPFNRVLAALLPKSLIEKRKAHDSMTLEKVHRRLEVQGRRNDFTQHLLDAAEAGTLSPREVEKQASVLILAGSETTSVALTFAIYLVLTNKPVLDQLNDELHSTFQEEQEINLLSVNHLKYLHAVIQETLRFCPPISNGFPRQTPPQGATVDGMFIPGKTVVNINHWAAYRSPRNFTLPEQFLPERWLGDPRFDGDAKDVFQPFSVGPRNCIGKKFAYDSMKLILAKFLWRFKPTLRDKSRSWLDHQPTFVSFHQPPLLVDLEIKGSDASPVRE</sequence>
<evidence type="ECO:0000256" key="1">
    <source>
        <dbReference type="ARBA" id="ARBA00001971"/>
    </source>
</evidence>
<evidence type="ECO:0000256" key="2">
    <source>
        <dbReference type="ARBA" id="ARBA00010617"/>
    </source>
</evidence>
<keyword evidence="10" id="KW-0812">Transmembrane</keyword>
<dbReference type="PANTHER" id="PTHR24305:SF210">
    <property type="entry name" value="CYTOCHROME P450 MONOOXYGENASE ASQL-RELATED"/>
    <property type="match status" value="1"/>
</dbReference>
<comment type="similarity">
    <text evidence="2 9">Belongs to the cytochrome P450 family.</text>
</comment>
<evidence type="ECO:0000256" key="9">
    <source>
        <dbReference type="RuleBase" id="RU000461"/>
    </source>
</evidence>
<keyword evidence="12" id="KW-1185">Reference proteome</keyword>
<organism evidence="11 12">
    <name type="scientific">Aspergillus minisclerotigenes</name>
    <dbReference type="NCBI Taxonomy" id="656917"/>
    <lineage>
        <taxon>Eukaryota</taxon>
        <taxon>Fungi</taxon>
        <taxon>Dikarya</taxon>
        <taxon>Ascomycota</taxon>
        <taxon>Pezizomycotina</taxon>
        <taxon>Eurotiomycetes</taxon>
        <taxon>Eurotiomycetidae</taxon>
        <taxon>Eurotiales</taxon>
        <taxon>Aspergillaceae</taxon>
        <taxon>Aspergillus</taxon>
        <taxon>Aspergillus subgen. Circumdati</taxon>
    </lineage>
</organism>
<dbReference type="CDD" id="cd11058">
    <property type="entry name" value="CYP60B-like"/>
    <property type="match status" value="1"/>
</dbReference>
<proteinExistence type="inferred from homology"/>
<feature type="binding site" description="axial binding residue" evidence="8">
    <location>
        <position position="449"/>
    </location>
    <ligand>
        <name>heme</name>
        <dbReference type="ChEBI" id="CHEBI:30413"/>
    </ligand>
    <ligandPart>
        <name>Fe</name>
        <dbReference type="ChEBI" id="CHEBI:18248"/>
    </ligandPart>
</feature>
<keyword evidence="3 8" id="KW-0349">Heme</keyword>
<name>A0A5N6ITX2_9EURO</name>
<evidence type="ECO:0000256" key="5">
    <source>
        <dbReference type="ARBA" id="ARBA00023002"/>
    </source>
</evidence>
<dbReference type="PROSITE" id="PS00086">
    <property type="entry name" value="CYTOCHROME_P450"/>
    <property type="match status" value="1"/>
</dbReference>
<reference evidence="11 12" key="1">
    <citation type="submission" date="2019-04" db="EMBL/GenBank/DDBJ databases">
        <title>Fungal friends and foes A comparative genomics study of 23 Aspergillus species from section Flavi.</title>
        <authorList>
            <consortium name="DOE Joint Genome Institute"/>
            <person name="Kjaerbolling I."/>
            <person name="Vesth T.C."/>
            <person name="Frisvad J.C."/>
            <person name="Nybo J.L."/>
            <person name="Theobald S."/>
            <person name="Kildgaard S."/>
            <person name="Petersen T.I."/>
            <person name="Kuo A."/>
            <person name="Sato A."/>
            <person name="Lyhne E.K."/>
            <person name="Kogle M.E."/>
            <person name="Wiebenga A."/>
            <person name="Kun R.S."/>
            <person name="Lubbers R.J."/>
            <person name="Makela M.R."/>
            <person name="Barry K."/>
            <person name="Chovatia M."/>
            <person name="Clum A."/>
            <person name="Daum C."/>
            <person name="Haridas S."/>
            <person name="He G."/>
            <person name="LaButti K."/>
            <person name="Lipzen A."/>
            <person name="Mondo S."/>
            <person name="Pangilinan J."/>
            <person name="Riley R."/>
            <person name="Salamov A."/>
            <person name="Simmons B.A."/>
            <person name="Magnuson J.K."/>
            <person name="Henrissat B."/>
            <person name="Mortensen U.H."/>
            <person name="Larsen T.O."/>
            <person name="De vries R.P."/>
            <person name="Grigoriev I.V."/>
            <person name="Machida M."/>
            <person name="Baker S.E."/>
            <person name="Andersen M.R."/>
        </authorList>
    </citation>
    <scope>NUCLEOTIDE SEQUENCE [LARGE SCALE GENOMIC DNA]</scope>
    <source>
        <strain evidence="11 12">CBS 117635</strain>
    </source>
</reference>
<dbReference type="Pfam" id="PF00067">
    <property type="entry name" value="p450"/>
    <property type="match status" value="1"/>
</dbReference>
<dbReference type="EMBL" id="ML732863">
    <property type="protein sequence ID" value="KAB8268653.1"/>
    <property type="molecule type" value="Genomic_DNA"/>
</dbReference>
<dbReference type="InterPro" id="IPR036396">
    <property type="entry name" value="Cyt_P450_sf"/>
</dbReference>
<evidence type="ECO:0000256" key="8">
    <source>
        <dbReference type="PIRSR" id="PIRSR602401-1"/>
    </source>
</evidence>
<keyword evidence="7 9" id="KW-0503">Monooxygenase</keyword>
<evidence type="ECO:0000313" key="11">
    <source>
        <dbReference type="EMBL" id="KAB8268653.1"/>
    </source>
</evidence>
<keyword evidence="10" id="KW-1133">Transmembrane helix</keyword>
<comment type="cofactor">
    <cofactor evidence="1 8">
        <name>heme</name>
        <dbReference type="ChEBI" id="CHEBI:30413"/>
    </cofactor>
</comment>
<keyword evidence="10" id="KW-0472">Membrane</keyword>
<evidence type="ECO:0000256" key="4">
    <source>
        <dbReference type="ARBA" id="ARBA00022723"/>
    </source>
</evidence>
<evidence type="ECO:0000256" key="6">
    <source>
        <dbReference type="ARBA" id="ARBA00023004"/>
    </source>
</evidence>
<evidence type="ECO:0000313" key="12">
    <source>
        <dbReference type="Proteomes" id="UP000326289"/>
    </source>
</evidence>
<evidence type="ECO:0000256" key="3">
    <source>
        <dbReference type="ARBA" id="ARBA00022617"/>
    </source>
</evidence>
<evidence type="ECO:0000256" key="10">
    <source>
        <dbReference type="SAM" id="Phobius"/>
    </source>
</evidence>
<dbReference type="InterPro" id="IPR050121">
    <property type="entry name" value="Cytochrome_P450_monoxygenase"/>
</dbReference>
<dbReference type="SUPFAM" id="SSF48264">
    <property type="entry name" value="Cytochrome P450"/>
    <property type="match status" value="1"/>
</dbReference>
<dbReference type="GO" id="GO:0016705">
    <property type="term" value="F:oxidoreductase activity, acting on paired donors, with incorporation or reduction of molecular oxygen"/>
    <property type="evidence" value="ECO:0007669"/>
    <property type="project" value="InterPro"/>
</dbReference>
<keyword evidence="4 8" id="KW-0479">Metal-binding</keyword>
<evidence type="ECO:0000256" key="7">
    <source>
        <dbReference type="ARBA" id="ARBA00023033"/>
    </source>
</evidence>
<dbReference type="GO" id="GO:0004497">
    <property type="term" value="F:monooxygenase activity"/>
    <property type="evidence" value="ECO:0007669"/>
    <property type="project" value="UniProtKB-KW"/>
</dbReference>
<dbReference type="Proteomes" id="UP000326289">
    <property type="component" value="Unassembled WGS sequence"/>
</dbReference>
<protein>
    <submittedName>
        <fullName evidence="11">Cytochrome P450</fullName>
    </submittedName>
</protein>
<gene>
    <name evidence="11" type="ORF">BDV30DRAFT_245581</name>
</gene>
<feature type="transmembrane region" description="Helical" evidence="10">
    <location>
        <begin position="20"/>
        <end position="43"/>
    </location>
</feature>
<dbReference type="InterPro" id="IPR002401">
    <property type="entry name" value="Cyt_P450_E_grp-I"/>
</dbReference>
<dbReference type="GO" id="GO:0005506">
    <property type="term" value="F:iron ion binding"/>
    <property type="evidence" value="ECO:0007669"/>
    <property type="project" value="InterPro"/>
</dbReference>
<dbReference type="PRINTS" id="PR00463">
    <property type="entry name" value="EP450I"/>
</dbReference>
<dbReference type="PRINTS" id="PR00385">
    <property type="entry name" value="P450"/>
</dbReference>
<dbReference type="Gene3D" id="1.10.630.10">
    <property type="entry name" value="Cytochrome P450"/>
    <property type="match status" value="1"/>
</dbReference>
<dbReference type="PANTHER" id="PTHR24305">
    <property type="entry name" value="CYTOCHROME P450"/>
    <property type="match status" value="1"/>
</dbReference>